<proteinExistence type="predicted"/>
<evidence type="ECO:0000313" key="1">
    <source>
        <dbReference type="EMBL" id="OHX10497.1"/>
    </source>
</evidence>
<organism evidence="1 2">
    <name type="scientific">Chromobacterium sphagni</name>
    <dbReference type="NCBI Taxonomy" id="1903179"/>
    <lineage>
        <taxon>Bacteria</taxon>
        <taxon>Pseudomonadati</taxon>
        <taxon>Pseudomonadota</taxon>
        <taxon>Betaproteobacteria</taxon>
        <taxon>Neisseriales</taxon>
        <taxon>Chromobacteriaceae</taxon>
        <taxon>Chromobacterium</taxon>
    </lineage>
</organism>
<gene>
    <name evidence="1" type="ORF">BI347_22230</name>
</gene>
<sequence length="75" mass="8162">MTTRDELSLAGELPLTGVQFTDRTQRGGRVIVVTTPNGITSYPLEALQSRPLPQGSARWQALWADDAQPRGGELL</sequence>
<name>A0A1S1WT92_9NEIS</name>
<reference evidence="1 2" key="1">
    <citation type="submission" date="2016-09" db="EMBL/GenBank/DDBJ databases">
        <title>Chromobacterium muskegensis sp. nov., an insecticidal bacterium isolated from Sphagnum bogs.</title>
        <authorList>
            <person name="Sparks M.E."/>
            <person name="Blackburn M.B."/>
            <person name="Gundersen-Rindal D.E."/>
            <person name="Mitchell A."/>
            <person name="Farrar R."/>
            <person name="Kuhar D."/>
        </authorList>
    </citation>
    <scope>NUCLEOTIDE SEQUENCE [LARGE SCALE GENOMIC DNA]</scope>
    <source>
        <strain evidence="1 2">37-2</strain>
    </source>
</reference>
<protein>
    <submittedName>
        <fullName evidence="1">Uncharacterized protein</fullName>
    </submittedName>
</protein>
<dbReference type="Proteomes" id="UP000180088">
    <property type="component" value="Unassembled WGS sequence"/>
</dbReference>
<dbReference type="STRING" id="1903179.BI347_22230"/>
<dbReference type="AlphaFoldDB" id="A0A1S1WT92"/>
<comment type="caution">
    <text evidence="1">The sequence shown here is derived from an EMBL/GenBank/DDBJ whole genome shotgun (WGS) entry which is preliminary data.</text>
</comment>
<evidence type="ECO:0000313" key="2">
    <source>
        <dbReference type="Proteomes" id="UP000180088"/>
    </source>
</evidence>
<dbReference type="EMBL" id="MKCS01000004">
    <property type="protein sequence ID" value="OHX10497.1"/>
    <property type="molecule type" value="Genomic_DNA"/>
</dbReference>
<accession>A0A1S1WT92</accession>